<evidence type="ECO:0000313" key="2">
    <source>
        <dbReference type="EMBL" id="CAH0485130.1"/>
    </source>
</evidence>
<comment type="caution">
    <text evidence="3">The sequence shown here is derived from an EMBL/GenBank/DDBJ whole genome shotgun (WGS) entry which is preliminary data.</text>
</comment>
<evidence type="ECO:0000256" key="1">
    <source>
        <dbReference type="SAM" id="MobiDB-lite"/>
    </source>
</evidence>
<evidence type="ECO:0000313" key="4">
    <source>
        <dbReference type="Proteomes" id="UP001157938"/>
    </source>
</evidence>
<reference evidence="2 4" key="1">
    <citation type="submission" date="2021-11" db="EMBL/GenBank/DDBJ databases">
        <authorList>
            <person name="Islam A."/>
            <person name="Islam S."/>
            <person name="Flora M.S."/>
            <person name="Rahman M."/>
            <person name="Ziaur R.M."/>
            <person name="Epstein J.H."/>
            <person name="Hassan M."/>
            <person name="Klassen M."/>
            <person name="Woodard K."/>
            <person name="Webb A."/>
            <person name="Webby R.J."/>
            <person name="El Zowalaty M.E."/>
        </authorList>
    </citation>
    <scope>NUCLEOTIDE SEQUENCE [LARGE SCALE GENOMIC DNA]</scope>
    <source>
        <strain evidence="2">Pf1</strain>
    </source>
</reference>
<dbReference type="AlphaFoldDB" id="A0AAV0STS1"/>
<feature type="compositionally biased region" description="Polar residues" evidence="1">
    <location>
        <begin position="61"/>
        <end position="77"/>
    </location>
</feature>
<dbReference type="EMBL" id="CAKLBC010000174">
    <property type="protein sequence ID" value="CAH0485130.1"/>
    <property type="molecule type" value="Genomic_DNA"/>
</dbReference>
<protein>
    <submittedName>
        <fullName evidence="3">Uncharacterized protein</fullName>
    </submittedName>
</protein>
<dbReference type="Proteomes" id="UP001159659">
    <property type="component" value="Unassembled WGS sequence"/>
</dbReference>
<dbReference type="EMBL" id="CANTFK010000072">
    <property type="protein sequence ID" value="CAI5705976.1"/>
    <property type="molecule type" value="Genomic_DNA"/>
</dbReference>
<name>A0AAV0STS1_9STRA</name>
<evidence type="ECO:0000313" key="3">
    <source>
        <dbReference type="EMBL" id="CAI5705976.1"/>
    </source>
</evidence>
<gene>
    <name evidence="2" type="ORF">PFR001_LOCUS849</name>
    <name evidence="3" type="ORF">PFR002_LOCUS843</name>
</gene>
<reference evidence="3" key="2">
    <citation type="submission" date="2022-12" db="EMBL/GenBank/DDBJ databases">
        <authorList>
            <person name="Webb A."/>
        </authorList>
    </citation>
    <scope>NUCLEOTIDE SEQUENCE</scope>
    <source>
        <strain evidence="3">Pf2</strain>
    </source>
</reference>
<dbReference type="Proteomes" id="UP001157938">
    <property type="component" value="Unassembled WGS sequence"/>
</dbReference>
<proteinExistence type="predicted"/>
<keyword evidence="4" id="KW-1185">Reference proteome</keyword>
<evidence type="ECO:0000313" key="5">
    <source>
        <dbReference type="Proteomes" id="UP001159659"/>
    </source>
</evidence>
<accession>A0AAV0STS1</accession>
<feature type="region of interest" description="Disordered" evidence="1">
    <location>
        <begin position="54"/>
        <end position="105"/>
    </location>
</feature>
<organism evidence="3 5">
    <name type="scientific">Peronospora farinosa</name>
    <dbReference type="NCBI Taxonomy" id="134698"/>
    <lineage>
        <taxon>Eukaryota</taxon>
        <taxon>Sar</taxon>
        <taxon>Stramenopiles</taxon>
        <taxon>Oomycota</taxon>
        <taxon>Peronosporomycetes</taxon>
        <taxon>Peronosporales</taxon>
        <taxon>Peronosporaceae</taxon>
        <taxon>Peronospora</taxon>
    </lineage>
</organism>
<sequence>MYVEFAASGDADRMCAALKELRDALFHSSEHDAMMRIAKQAALSAKAKIAEQVAQKHANSRGGSLYSTTRHLLSRSGNSGGVHGRNGTDSNSDHIGADTPTGVSV</sequence>